<dbReference type="PRINTS" id="PR00414">
    <property type="entry name" value="PPTHIESTRASE"/>
</dbReference>
<keyword evidence="6" id="KW-1015">Disulfide bond</keyword>
<feature type="chain" id="PRO_5005879444" description="Palmitoyl-protein thioesterase 1" evidence="10">
    <location>
        <begin position="18"/>
        <end position="482"/>
    </location>
</feature>
<gene>
    <name evidence="11" type="ORF">AB675_10666</name>
</gene>
<dbReference type="FunFam" id="3.40.50.1820:FF:000107">
    <property type="entry name" value="Palmitoyl-protein thioesterase 1"/>
    <property type="match status" value="1"/>
</dbReference>
<keyword evidence="4 10" id="KW-0732">Signal</keyword>
<dbReference type="Pfam" id="PF02089">
    <property type="entry name" value="Palm_thioest"/>
    <property type="match status" value="1"/>
</dbReference>
<evidence type="ECO:0000256" key="2">
    <source>
        <dbReference type="ARBA" id="ARBA00012423"/>
    </source>
</evidence>
<evidence type="ECO:0000313" key="11">
    <source>
        <dbReference type="EMBL" id="KPI40712.1"/>
    </source>
</evidence>
<dbReference type="GO" id="GO:0008474">
    <property type="term" value="F:palmitoyl-(protein) hydrolase activity"/>
    <property type="evidence" value="ECO:0007669"/>
    <property type="project" value="UniProtKB-EC"/>
</dbReference>
<dbReference type="VEuPathDB" id="FungiDB:AB675_10666"/>
<dbReference type="EC" id="3.1.2.22" evidence="2"/>
<reference evidence="11 12" key="1">
    <citation type="submission" date="2015-06" db="EMBL/GenBank/DDBJ databases">
        <title>Draft genome of the ant-associated black yeast Phialophora attae CBS 131958.</title>
        <authorList>
            <person name="Moreno L.F."/>
            <person name="Stielow B.J."/>
            <person name="de Hoog S."/>
            <person name="Vicente V.A."/>
            <person name="Weiss V.A."/>
            <person name="de Vries M."/>
            <person name="Cruz L.M."/>
            <person name="Souza E.M."/>
        </authorList>
    </citation>
    <scope>NUCLEOTIDE SEQUENCE [LARGE SCALE GENOMIC DNA]</scope>
    <source>
        <strain evidence="11 12">CBS 131958</strain>
    </source>
</reference>
<dbReference type="PANTHER" id="PTHR11247:SF8">
    <property type="entry name" value="PALMITOYL-PROTEIN THIOESTERASE 1"/>
    <property type="match status" value="1"/>
</dbReference>
<evidence type="ECO:0000256" key="6">
    <source>
        <dbReference type="ARBA" id="ARBA00023157"/>
    </source>
</evidence>
<dbReference type="STRING" id="1664694.A0A0N1NYS9"/>
<evidence type="ECO:0000256" key="9">
    <source>
        <dbReference type="SAM" id="MobiDB-lite"/>
    </source>
</evidence>
<evidence type="ECO:0000256" key="8">
    <source>
        <dbReference type="ARBA" id="ARBA00031934"/>
    </source>
</evidence>
<dbReference type="SUPFAM" id="SSF53474">
    <property type="entry name" value="alpha/beta-Hydrolases"/>
    <property type="match status" value="1"/>
</dbReference>
<protein>
    <recommendedName>
        <fullName evidence="3">Palmitoyl-protein thioesterase 1</fullName>
        <ecNumber evidence="2">3.1.2.22</ecNumber>
    </recommendedName>
    <alternativeName>
        <fullName evidence="8">Palmitoyl-protein hydrolase 1</fullName>
    </alternativeName>
</protein>
<evidence type="ECO:0000256" key="5">
    <source>
        <dbReference type="ARBA" id="ARBA00022801"/>
    </source>
</evidence>
<dbReference type="OrthoDB" id="10263094at2759"/>
<dbReference type="InterPro" id="IPR002472">
    <property type="entry name" value="Palm_thioest"/>
</dbReference>
<dbReference type="Proteomes" id="UP000038010">
    <property type="component" value="Unassembled WGS sequence"/>
</dbReference>
<dbReference type="RefSeq" id="XP_018000675.1">
    <property type="nucleotide sequence ID" value="XM_018139454.1"/>
</dbReference>
<keyword evidence="7" id="KW-0325">Glycoprotein</keyword>
<comment type="caution">
    <text evidence="11">The sequence shown here is derived from an EMBL/GenBank/DDBJ whole genome shotgun (WGS) entry which is preliminary data.</text>
</comment>
<dbReference type="PANTHER" id="PTHR11247">
    <property type="entry name" value="PALMITOYL-PROTEIN THIOESTERASE/DOLICHYLDIPHOSPHATASE 1"/>
    <property type="match status" value="1"/>
</dbReference>
<dbReference type="Gene3D" id="3.40.50.1820">
    <property type="entry name" value="alpha/beta hydrolase"/>
    <property type="match status" value="1"/>
</dbReference>
<feature type="signal peptide" evidence="10">
    <location>
        <begin position="1"/>
        <end position="17"/>
    </location>
</feature>
<name>A0A0N1NYS9_9EURO</name>
<evidence type="ECO:0000256" key="3">
    <source>
        <dbReference type="ARBA" id="ARBA00014212"/>
    </source>
</evidence>
<organism evidence="11 12">
    <name type="scientific">Cyphellophora attinorum</name>
    <dbReference type="NCBI Taxonomy" id="1664694"/>
    <lineage>
        <taxon>Eukaryota</taxon>
        <taxon>Fungi</taxon>
        <taxon>Dikarya</taxon>
        <taxon>Ascomycota</taxon>
        <taxon>Pezizomycotina</taxon>
        <taxon>Eurotiomycetes</taxon>
        <taxon>Chaetothyriomycetidae</taxon>
        <taxon>Chaetothyriales</taxon>
        <taxon>Cyphellophoraceae</taxon>
        <taxon>Cyphellophora</taxon>
    </lineage>
</organism>
<keyword evidence="12" id="KW-1185">Reference proteome</keyword>
<dbReference type="AlphaFoldDB" id="A0A0N1NYS9"/>
<feature type="region of interest" description="Disordered" evidence="9">
    <location>
        <begin position="454"/>
        <end position="482"/>
    </location>
</feature>
<evidence type="ECO:0000256" key="1">
    <source>
        <dbReference type="ARBA" id="ARBA00010758"/>
    </source>
</evidence>
<comment type="similarity">
    <text evidence="1">Belongs to the palmitoyl-protein thioesterase family.</text>
</comment>
<evidence type="ECO:0000256" key="4">
    <source>
        <dbReference type="ARBA" id="ARBA00022729"/>
    </source>
</evidence>
<evidence type="ECO:0000313" key="12">
    <source>
        <dbReference type="Proteomes" id="UP000038010"/>
    </source>
</evidence>
<dbReference type="GeneID" id="28731334"/>
<dbReference type="InterPro" id="IPR029058">
    <property type="entry name" value="AB_hydrolase_fold"/>
</dbReference>
<dbReference type="Gene3D" id="3.40.630.30">
    <property type="match status" value="1"/>
</dbReference>
<sequence>MYFSLPLFAALVPRALSFVILPEAEIFAELPANVPLRSTVHERPSLKNAEKDDTPLPVVIWHGLGDSADADGIKDVMSLIDEIHPGTYTQAISLGKSAGSADRSASFFGNVTEQVEHVCQELAKDNILRTAPAIDAVGFSQGGQFLRGYIERCGHWAPPVRSLITFGSQHNGIVEFQSCKTTDWICHSANALLQSSTVWSSFIQSRLVPAQYYRPGGDMENYLEYSNFLADINNERKVKNATYKENLAKLAKFVMVVFKDDQTVIPKESGWFAEVNHTETDAEKRVTRLQDRQIYEEDWIGLKQLDKKGGLVFEEVAGEHMQLKDKDLRRLFSNVVTEEQPVHRKRGLHISCYAEEDHLGAYAFRTILRYTTDITRKAISSKLDSQSMFPPSTPTAHATWSRANYLISTDPSLVDMEALNAAFDSDFLYWAKPLPRDVIRTMLDNGLSFGLYDTSTPSENEATSADIKTESTRPGPLIASPA</sequence>
<keyword evidence="5" id="KW-0378">Hydrolase</keyword>
<dbReference type="EMBL" id="LFJN01000011">
    <property type="protein sequence ID" value="KPI40712.1"/>
    <property type="molecule type" value="Genomic_DNA"/>
</dbReference>
<proteinExistence type="inferred from homology"/>
<evidence type="ECO:0000256" key="7">
    <source>
        <dbReference type="ARBA" id="ARBA00023180"/>
    </source>
</evidence>
<feature type="compositionally biased region" description="Polar residues" evidence="9">
    <location>
        <begin position="454"/>
        <end position="463"/>
    </location>
</feature>
<evidence type="ECO:0000256" key="10">
    <source>
        <dbReference type="SAM" id="SignalP"/>
    </source>
</evidence>
<accession>A0A0N1NYS9</accession>